<feature type="chain" id="PRO_5015674475" description="GDSL esterase/lipase" evidence="3">
    <location>
        <begin position="28"/>
        <end position="296"/>
    </location>
</feature>
<gene>
    <name evidence="4" type="ORF">GQ55_9G306100</name>
</gene>
<dbReference type="SUPFAM" id="SSF52266">
    <property type="entry name" value="SGNH hydrolase"/>
    <property type="match status" value="1"/>
</dbReference>
<name>A0A2T7C7U1_9POAL</name>
<keyword evidence="3" id="KW-0732">Signal</keyword>
<dbReference type="AlphaFoldDB" id="A0A2T7C7U1"/>
<dbReference type="Gramene" id="PUZ39418">
    <property type="protein sequence ID" value="PUZ39418"/>
    <property type="gene ID" value="GQ55_9G306100"/>
</dbReference>
<dbReference type="PANTHER" id="PTHR22835">
    <property type="entry name" value="ZINC FINGER FYVE DOMAIN CONTAINING PROTEIN"/>
    <property type="match status" value="1"/>
</dbReference>
<comment type="similarity">
    <text evidence="1">Belongs to the 'GDSL' lipolytic enzyme family.</text>
</comment>
<dbReference type="OrthoDB" id="1600564at2759"/>
<dbReference type="InterPro" id="IPR001087">
    <property type="entry name" value="GDSL"/>
</dbReference>
<feature type="signal peptide" evidence="3">
    <location>
        <begin position="1"/>
        <end position="27"/>
    </location>
</feature>
<dbReference type="Gene3D" id="3.40.50.1110">
    <property type="entry name" value="SGNH hydrolase"/>
    <property type="match status" value="2"/>
</dbReference>
<evidence type="ECO:0000256" key="3">
    <source>
        <dbReference type="SAM" id="SignalP"/>
    </source>
</evidence>
<organism evidence="4 5">
    <name type="scientific">Panicum hallii var. hallii</name>
    <dbReference type="NCBI Taxonomy" id="1504633"/>
    <lineage>
        <taxon>Eukaryota</taxon>
        <taxon>Viridiplantae</taxon>
        <taxon>Streptophyta</taxon>
        <taxon>Embryophyta</taxon>
        <taxon>Tracheophyta</taxon>
        <taxon>Spermatophyta</taxon>
        <taxon>Magnoliopsida</taxon>
        <taxon>Liliopsida</taxon>
        <taxon>Poales</taxon>
        <taxon>Poaceae</taxon>
        <taxon>PACMAD clade</taxon>
        <taxon>Panicoideae</taxon>
        <taxon>Panicodae</taxon>
        <taxon>Paniceae</taxon>
        <taxon>Panicinae</taxon>
        <taxon>Panicum</taxon>
        <taxon>Panicum sect. Panicum</taxon>
    </lineage>
</organism>
<dbReference type="GO" id="GO:0016788">
    <property type="term" value="F:hydrolase activity, acting on ester bonds"/>
    <property type="evidence" value="ECO:0007669"/>
    <property type="project" value="InterPro"/>
</dbReference>
<keyword evidence="5" id="KW-1185">Reference proteome</keyword>
<accession>A0A2T7C7U1</accession>
<evidence type="ECO:0000313" key="4">
    <source>
        <dbReference type="EMBL" id="PUZ39418.1"/>
    </source>
</evidence>
<dbReference type="Pfam" id="PF00657">
    <property type="entry name" value="Lipase_GDSL"/>
    <property type="match status" value="1"/>
</dbReference>
<dbReference type="Proteomes" id="UP000244336">
    <property type="component" value="Chromosome 9"/>
</dbReference>
<sequence length="296" mass="30911">MAKVSRPPPAVALVLVLVGLVAAVADAAPGPRGLTRYTRVFAFGNSLTDTGNAAIFPATAGGPFTRPPYGQTYFGQPSGRASDGRLIIDFLEQRKVMASSVFYVGEIGLNDYFFALNSNSVDVAVSLVPHVIGAIRSALTAMIAAGARTVVVTGMLPIGCEPQQLALFPGGPGDYDPATGCIARFNEIAERHNLALRVMLGELRLAHPGRSLSYADIYRAVTRAVASPTLYGFGGMPLAACCGGGGGPYNFNFTTFCSAPGSAACADPSKSISWDGIHFTEAANRFLTRAMLKGLL</sequence>
<evidence type="ECO:0000256" key="1">
    <source>
        <dbReference type="ARBA" id="ARBA00008668"/>
    </source>
</evidence>
<dbReference type="InterPro" id="IPR036514">
    <property type="entry name" value="SGNH_hydro_sf"/>
</dbReference>
<keyword evidence="2" id="KW-0325">Glycoprotein</keyword>
<dbReference type="PANTHER" id="PTHR22835:SF544">
    <property type="entry name" value="OS10G0393700 PROTEIN"/>
    <property type="match status" value="1"/>
</dbReference>
<protein>
    <recommendedName>
        <fullName evidence="6">GDSL esterase/lipase</fullName>
    </recommendedName>
</protein>
<proteinExistence type="inferred from homology"/>
<reference evidence="4 5" key="1">
    <citation type="submission" date="2018-04" db="EMBL/GenBank/DDBJ databases">
        <title>WGS assembly of Panicum hallii var. hallii HAL2.</title>
        <authorList>
            <person name="Lovell J."/>
            <person name="Jenkins J."/>
            <person name="Lowry D."/>
            <person name="Mamidi S."/>
            <person name="Sreedasyam A."/>
            <person name="Weng X."/>
            <person name="Barry K."/>
            <person name="Bonette J."/>
            <person name="Campitelli B."/>
            <person name="Daum C."/>
            <person name="Gordon S."/>
            <person name="Gould B."/>
            <person name="Lipzen A."/>
            <person name="MacQueen A."/>
            <person name="Palacio-Mejia J."/>
            <person name="Plott C."/>
            <person name="Shakirov E."/>
            <person name="Shu S."/>
            <person name="Yoshinaga Y."/>
            <person name="Zane M."/>
            <person name="Rokhsar D."/>
            <person name="Grimwood J."/>
            <person name="Schmutz J."/>
            <person name="Juenger T."/>
        </authorList>
    </citation>
    <scope>NUCLEOTIDE SEQUENCE [LARGE SCALE GENOMIC DNA]</scope>
    <source>
        <strain evidence="5">cv. HAL2</strain>
    </source>
</reference>
<evidence type="ECO:0008006" key="6">
    <source>
        <dbReference type="Google" id="ProtNLM"/>
    </source>
</evidence>
<evidence type="ECO:0000313" key="5">
    <source>
        <dbReference type="Proteomes" id="UP000244336"/>
    </source>
</evidence>
<dbReference type="EMBL" id="CM009757">
    <property type="protein sequence ID" value="PUZ39418.1"/>
    <property type="molecule type" value="Genomic_DNA"/>
</dbReference>
<evidence type="ECO:0000256" key="2">
    <source>
        <dbReference type="ARBA" id="ARBA00023180"/>
    </source>
</evidence>